<accession>A0ABV7GPU8</accession>
<name>A0ABV7GPU8_9RHOB</name>
<keyword evidence="1 4" id="KW-0808">Transferase</keyword>
<dbReference type="RefSeq" id="WP_275630764.1">
    <property type="nucleotide sequence ID" value="NZ_JARGYD010000001.1"/>
</dbReference>
<dbReference type="PROSITE" id="PS51186">
    <property type="entry name" value="GNAT"/>
    <property type="match status" value="1"/>
</dbReference>
<dbReference type="EC" id="2.3.-.-" evidence="4"/>
<keyword evidence="5" id="KW-1185">Reference proteome</keyword>
<dbReference type="Pfam" id="PF00583">
    <property type="entry name" value="Acetyltransf_1"/>
    <property type="match status" value="1"/>
</dbReference>
<evidence type="ECO:0000313" key="4">
    <source>
        <dbReference type="EMBL" id="MFC3143475.1"/>
    </source>
</evidence>
<dbReference type="Proteomes" id="UP001595632">
    <property type="component" value="Unassembled WGS sequence"/>
</dbReference>
<dbReference type="SUPFAM" id="SSF55729">
    <property type="entry name" value="Acyl-CoA N-acyltransferases (Nat)"/>
    <property type="match status" value="1"/>
</dbReference>
<protein>
    <submittedName>
        <fullName evidence="4">GNAT family N-acetyltransferase</fullName>
        <ecNumber evidence="4">2.3.-.-</ecNumber>
    </submittedName>
</protein>
<evidence type="ECO:0000256" key="2">
    <source>
        <dbReference type="ARBA" id="ARBA00023315"/>
    </source>
</evidence>
<comment type="caution">
    <text evidence="4">The sequence shown here is derived from an EMBL/GenBank/DDBJ whole genome shotgun (WGS) entry which is preliminary data.</text>
</comment>
<dbReference type="Gene3D" id="3.40.630.30">
    <property type="match status" value="1"/>
</dbReference>
<dbReference type="PANTHER" id="PTHR43877">
    <property type="entry name" value="AMINOALKYLPHOSPHONATE N-ACETYLTRANSFERASE-RELATED-RELATED"/>
    <property type="match status" value="1"/>
</dbReference>
<dbReference type="CDD" id="cd04301">
    <property type="entry name" value="NAT_SF"/>
    <property type="match status" value="1"/>
</dbReference>
<dbReference type="InterPro" id="IPR050832">
    <property type="entry name" value="Bact_Acetyltransf"/>
</dbReference>
<dbReference type="EMBL" id="JBHRTB010000010">
    <property type="protein sequence ID" value="MFC3143475.1"/>
    <property type="molecule type" value="Genomic_DNA"/>
</dbReference>
<dbReference type="GO" id="GO:0016746">
    <property type="term" value="F:acyltransferase activity"/>
    <property type="evidence" value="ECO:0007669"/>
    <property type="project" value="UniProtKB-KW"/>
</dbReference>
<reference evidence="5" key="1">
    <citation type="journal article" date="2019" name="Int. J. Syst. Evol. Microbiol.">
        <title>The Global Catalogue of Microorganisms (GCM) 10K type strain sequencing project: providing services to taxonomists for standard genome sequencing and annotation.</title>
        <authorList>
            <consortium name="The Broad Institute Genomics Platform"/>
            <consortium name="The Broad Institute Genome Sequencing Center for Infectious Disease"/>
            <person name="Wu L."/>
            <person name="Ma J."/>
        </authorList>
    </citation>
    <scope>NUCLEOTIDE SEQUENCE [LARGE SCALE GENOMIC DNA]</scope>
    <source>
        <strain evidence="5">KCTC 52366</strain>
    </source>
</reference>
<evidence type="ECO:0000313" key="5">
    <source>
        <dbReference type="Proteomes" id="UP001595632"/>
    </source>
</evidence>
<organism evidence="4 5">
    <name type="scientific">Psychromarinibacter halotolerans</name>
    <dbReference type="NCBI Taxonomy" id="1775175"/>
    <lineage>
        <taxon>Bacteria</taxon>
        <taxon>Pseudomonadati</taxon>
        <taxon>Pseudomonadota</taxon>
        <taxon>Alphaproteobacteria</taxon>
        <taxon>Rhodobacterales</taxon>
        <taxon>Paracoccaceae</taxon>
        <taxon>Psychromarinibacter</taxon>
    </lineage>
</organism>
<keyword evidence="2 4" id="KW-0012">Acyltransferase</keyword>
<evidence type="ECO:0000256" key="1">
    <source>
        <dbReference type="ARBA" id="ARBA00022679"/>
    </source>
</evidence>
<evidence type="ECO:0000259" key="3">
    <source>
        <dbReference type="PROSITE" id="PS51186"/>
    </source>
</evidence>
<proteinExistence type="predicted"/>
<sequence>MDIRIRPATTADLGAIRDLQIESWRGAYAGMLPDTFLRDGVVDVLAERWKALPGDGWIVDTAWAGDRLVGFVTVDRAKGPGAYVDNLHVAPDTKGSGVGRKLMAGAAATLAAEGVDRLWLTVIDQNTPARAFYRRIGGRELTAFDELLYGQPVTAIPVEWNDLKALAAQHGPSKGATPGQTDRATSG</sequence>
<dbReference type="InterPro" id="IPR000182">
    <property type="entry name" value="GNAT_dom"/>
</dbReference>
<gene>
    <name evidence="4" type="ORF">ACFOGP_12195</name>
</gene>
<dbReference type="InterPro" id="IPR016181">
    <property type="entry name" value="Acyl_CoA_acyltransferase"/>
</dbReference>
<feature type="domain" description="N-acetyltransferase" evidence="3">
    <location>
        <begin position="3"/>
        <end position="163"/>
    </location>
</feature>